<protein>
    <submittedName>
        <fullName evidence="1">Uncharacterized protein</fullName>
    </submittedName>
</protein>
<accession>A0A195C814</accession>
<dbReference type="Proteomes" id="UP000078542">
    <property type="component" value="Unassembled WGS sequence"/>
</dbReference>
<name>A0A195C814_9HYME</name>
<evidence type="ECO:0000313" key="2">
    <source>
        <dbReference type="Proteomes" id="UP000078542"/>
    </source>
</evidence>
<organism evidence="1 2">
    <name type="scientific">Cyphomyrmex costatus</name>
    <dbReference type="NCBI Taxonomy" id="456900"/>
    <lineage>
        <taxon>Eukaryota</taxon>
        <taxon>Metazoa</taxon>
        <taxon>Ecdysozoa</taxon>
        <taxon>Arthropoda</taxon>
        <taxon>Hexapoda</taxon>
        <taxon>Insecta</taxon>
        <taxon>Pterygota</taxon>
        <taxon>Neoptera</taxon>
        <taxon>Endopterygota</taxon>
        <taxon>Hymenoptera</taxon>
        <taxon>Apocrita</taxon>
        <taxon>Aculeata</taxon>
        <taxon>Formicoidea</taxon>
        <taxon>Formicidae</taxon>
        <taxon>Myrmicinae</taxon>
        <taxon>Cyphomyrmex</taxon>
    </lineage>
</organism>
<feature type="non-terminal residue" evidence="1">
    <location>
        <position position="1"/>
    </location>
</feature>
<sequence>ARLAGCARIYLVTQVTSSAMEDECTTVTQEGNTSAVAAAAPPPPGIRRLSSPCSHFPLSCNSWSTTQRAVT</sequence>
<reference evidence="1 2" key="1">
    <citation type="submission" date="2016-03" db="EMBL/GenBank/DDBJ databases">
        <title>Cyphomyrmex costatus WGS genome.</title>
        <authorList>
            <person name="Nygaard S."/>
            <person name="Hu H."/>
            <person name="Boomsma J."/>
            <person name="Zhang G."/>
        </authorList>
    </citation>
    <scope>NUCLEOTIDE SEQUENCE [LARGE SCALE GENOMIC DNA]</scope>
    <source>
        <strain evidence="1">MS0001</strain>
        <tissue evidence="1">Whole body</tissue>
    </source>
</reference>
<keyword evidence="2" id="KW-1185">Reference proteome</keyword>
<evidence type="ECO:0000313" key="1">
    <source>
        <dbReference type="EMBL" id="KYM96311.1"/>
    </source>
</evidence>
<dbReference type="AlphaFoldDB" id="A0A195C814"/>
<proteinExistence type="predicted"/>
<dbReference type="EMBL" id="KQ978220">
    <property type="protein sequence ID" value="KYM96311.1"/>
    <property type="molecule type" value="Genomic_DNA"/>
</dbReference>
<gene>
    <name evidence="1" type="ORF">ALC62_12962</name>
</gene>